<dbReference type="InterPro" id="IPR016037">
    <property type="entry name" value="DHQ_synth_AroB"/>
</dbReference>
<dbReference type="GO" id="GO:0004765">
    <property type="term" value="F:shikimate kinase activity"/>
    <property type="evidence" value="ECO:0007669"/>
    <property type="project" value="UniProtKB-EC"/>
</dbReference>
<dbReference type="Gene3D" id="3.20.20.70">
    <property type="entry name" value="Aldolase class I"/>
    <property type="match status" value="1"/>
</dbReference>
<dbReference type="Proteomes" id="UP000591131">
    <property type="component" value="Unassembled WGS sequence"/>
</dbReference>
<dbReference type="Gene3D" id="3.40.50.720">
    <property type="entry name" value="NAD(P)-binding Rossmann-like Domain"/>
    <property type="match status" value="1"/>
</dbReference>
<feature type="compositionally biased region" description="Gly residues" evidence="21">
    <location>
        <begin position="2594"/>
        <end position="2604"/>
    </location>
</feature>
<dbReference type="InterPro" id="IPR012908">
    <property type="entry name" value="PGAP1-ab_dom-like"/>
</dbReference>
<dbReference type="GO" id="GO:0016788">
    <property type="term" value="F:hydrolase activity, acting on ester bonds"/>
    <property type="evidence" value="ECO:0007669"/>
    <property type="project" value="InterPro"/>
</dbReference>
<evidence type="ECO:0000313" key="27">
    <source>
        <dbReference type="EMBL" id="KAF4674917.1"/>
    </source>
</evidence>
<evidence type="ECO:0000256" key="7">
    <source>
        <dbReference type="ARBA" id="ARBA00022679"/>
    </source>
</evidence>
<feature type="transmembrane region" description="Helical" evidence="20">
    <location>
        <begin position="2300"/>
        <end position="2321"/>
    </location>
</feature>
<dbReference type="InterPro" id="IPR031322">
    <property type="entry name" value="Shikimate/glucono_kinase"/>
</dbReference>
<keyword evidence="14" id="KW-0560">Oxidoreductase</keyword>
<dbReference type="InterPro" id="IPR036291">
    <property type="entry name" value="NAD(P)-bd_dom_sf"/>
</dbReference>
<dbReference type="SUPFAM" id="SSF56796">
    <property type="entry name" value="Dehydroquinate synthase-like"/>
    <property type="match status" value="1"/>
</dbReference>
<evidence type="ECO:0000256" key="21">
    <source>
        <dbReference type="SAM" id="MobiDB-lite"/>
    </source>
</evidence>
<evidence type="ECO:0000256" key="2">
    <source>
        <dbReference type="ARBA" id="ARBA00004811"/>
    </source>
</evidence>
<feature type="transmembrane region" description="Helical" evidence="20">
    <location>
        <begin position="2525"/>
        <end position="2544"/>
    </location>
</feature>
<dbReference type="GO" id="GO:0005524">
    <property type="term" value="F:ATP binding"/>
    <property type="evidence" value="ECO:0007669"/>
    <property type="project" value="UniProtKB-KW"/>
</dbReference>
<sequence>MAASTSISTSIQGSISLKKVKVETKGGIYDVVVGRDICSSSSVFKDLVQDACSASKQNVTKFFLFVDSNLLGINSGLVTNVEVALASLVGADKVNLYCIKSGEASKCRDQKAEIEDWLSQNGADRRAVFVALGGGVIGDLIGFVAASYYRGVRFIQIPTTVLSMVDSSVGGKTAVDTDYGKNLIGAFWQPILVVADISTLNTLPMRQVRSGIAEIIKAGMCARPELFSELESLLSAKGVEGVFRDPDTMGNLIVAAIDYKRSVVEEDERDKGLRNELNWGHTVGHAIEGMGVTGLHHGECVSIGMVYESMALRALGQLSNIAVQRLEKVLKCSDLPTVLPPGAVEHQDELMRRMKRDKKNRGGAIHVVNVKDIGRCEGDSRTIAVPERLLKRVLASAVSIDPSGIVSGKQLGPSVIQLPGSKSISNRALVLAALADKPEGKCQVLNLTPSEDVRVMLGALAKLGVDVNYVGDGPDSGLNVELVCPKSELFLTPDSSSSNVTTIWVENAGTVARFITPVLAYLVATSKDASAIVVIDGNERMRVRPVRDLVDCVQKAFKGVKVEYQGTEGCLPLKITKTRKRSAADDQAGFPCGTVSSQFVSGMLLISSMAKGGNSKEDGFTLLLEDTHGGKAVSQPYIDMTCRVMEAFGVKAVQHVDKDGRISYRISSNQKLIAPSQYFVEADASAASYPLAIAAATGCKITVNLPYQDAGSQPLQGDAHFVSRILEPMGCKVEKSKGGWTTVTGPPGGELKAIGSIDMSDMTDAFLTAAVLMALAKGESAITNVANQRVKECDRIAAMAQNINLCFCAKVAEERPDGLVIHGGPPPTTVERVTTDSHDDHRVAMSIAVLATRFPAGAICIGEPRCVEKTFSDFWDVLELQLGIPVSAAAAAAESRLSDGCNGADVVMSNEEIKENSFAPRRIFLIGMRNCGKTSIGKSLAAAIGWKFLDMDAELEQQLGVTVTDYVKKEGWKEFRRVELELLHSILENESPERTIVSCGGGIVEIPRAVTVLAQQPYVVWLRMEEKDVVAANTGPDGKPAYGEPVEVVYGRRRDKFLEASKFEVALPPRPANPQAVPGHIASCRSMAVRVLQAWINRLDSLDANGRPALPAKYSTFTCLTLESYAHADPSIGEMAGTSAVEVRVDLLKEPMEAVRQLQYASSFTGELPIIATVRSASEGGKFNESDTRYWDLVDQMSRSCCVSYIDIEISRTSEALFPKPVTGVGYIASQHFLRPPTGGRLEVNRAFDEVLQPWWSAVGKVVYTASSEADASLVLAAQAEKLREISKPSIGLCMGPRGAISRIMNPYWTPVRHPAMAAAAPGQLSLQELCNVRQTLHIGTAGQAKAAKRYYVFGSPVTKSPSPALHNYIFKTFGLPHEYSRYETKSLEDVLSVMAQDDFGGASITIPLKEKVFAAVSGGAHGKITELALSAHAVNTIVKHDDGSFSFHNTDTLALAESIRNKAALASTCLVVGTGGAARGACAAAELLGMDKIYVWGRDEKKAASLAKDFENGQVCPSKPTSVGFDVIIGCVPANDSQSWPKWWFARDTLILEMAYIPQRTPLTMAGEELGCHNIVYGLEILVLQGIEQSMLWTGMPRESFGDDVLSMLPLSVEAGHEDGIVLPNFSYGDDYRPPQPSTQQHRRRLGLGRPTLERYTTLASKIVLFLGCIVAALSVLMVVVSPIGLGKEVNCTRSHEMRGDRYAWTGLTSSDEDFVSRYSGSEFKYGIKQFGRVDPVTGSIEYRNVTGILSEIEATNESTQVLLLLHGNRGTYGNFDELAATLYRDWSAEDGLQRTMVLALDFYEEPNAFHPSVVEAQADFARGVMAGVCTRGISCAIVGHSMGGVVASIAISKSSKDIVANVVALVTVSAPLKTHPAMLDFGWQRVYDEVRRGLEMVPVVSMTGGAADWQVPMEDTKVDGLPRFRWALMPASEGVYSQGDHIAVMYSYEVLTYQVVPAIARAFKWDKEEAVIGSNEDLAQWVTSVDRPARRMAFDEKLDMPGDMVVQVKPVGMGSIRQMWNRYLVINAAEKGGAVLALRREARHGNCPEVKSLDFDTREFPMVPAPELCEHCFKPANQSAVISLSGRILRLTKVRIRGAMWCMSPPLGPEVGAVLVPPGPGFQVGLAHPGVMKLKASSPYKQYEMKVRTQNGGMHFACLSSDLSISGDENAILSAAESSITSGYSLVMAPSVLKGDGQRRRGSTGYDTLVVISASNRVGNITVDYSKARVPTLMRMLLTSWPYLLGSLQVLLALQVLFSATATPSRATSTISPVAVVSYFLLSTLFIPLLLSTSTLSLVLMSLYALVLHAGAYGCLGLISSRGPNQRKSRYSVEDGDIPLEQFSYSPAPSKRSFVHYLALSSSFVLYLVLFLLCPGIFGHLAALVIGFWSMRHSPCEGARLAVLVLLQSFAINSLQFLYTVTAFLSKFLADRPHSMVGVSPLAPGIPDGWALLDGAATAVMPMALALCLLGISSSKSAMGSVVTRASMIMARGCPSRLPMVLIITAIAVSSAVGSGYWDLPLYFMTIASQCLVMAYLLLLLVGAARPHSQELFEAVPAMSSNVAYDVGQEQQQSWRRRVLPYPEGNDREGGGDGWCEQGGGSARDEYDDWPPYMRVSVSPRSSASTASSTAESDMSSVGSSGSGEDEEATVKTRRRPPRQQHLSAGRSPATIVSMRGRRRGRNSLPRGKV</sequence>
<dbReference type="NCBIfam" id="TIGR01356">
    <property type="entry name" value="aroA"/>
    <property type="match status" value="1"/>
</dbReference>
<dbReference type="InterPro" id="IPR006264">
    <property type="entry name" value="EPSP_synthase"/>
</dbReference>
<evidence type="ECO:0000256" key="18">
    <source>
        <dbReference type="ARBA" id="ARBA00044633"/>
    </source>
</evidence>
<dbReference type="InterPro" id="IPR046346">
    <property type="entry name" value="Aminoacid_DH-like_N_sf"/>
</dbReference>
<feature type="compositionally biased region" description="Low complexity" evidence="21">
    <location>
        <begin position="2618"/>
        <end position="2642"/>
    </location>
</feature>
<keyword evidence="8" id="KW-0479">Metal-binding</keyword>
<keyword evidence="15" id="KW-0057">Aromatic amino acid biosynthesis</keyword>
<name>A0A7J6MU93_PERCH</name>
<keyword evidence="28" id="KW-1185">Reference proteome</keyword>
<keyword evidence="12" id="KW-0067">ATP-binding</keyword>
<evidence type="ECO:0000256" key="1">
    <source>
        <dbReference type="ARBA" id="ARBA00001947"/>
    </source>
</evidence>
<comment type="cofactor">
    <cofactor evidence="1">
        <name>Zn(2+)</name>
        <dbReference type="ChEBI" id="CHEBI:29105"/>
    </cofactor>
</comment>
<comment type="pathway">
    <text evidence="3">Metabolic intermediate biosynthesis; chorismate biosynthesis; chorismate from D-erythrose 4-phosphate and phosphoenolpyruvate: step 5/7.</text>
</comment>
<feature type="transmembrane region" description="Helical" evidence="20">
    <location>
        <begin position="2366"/>
        <end position="2391"/>
    </location>
</feature>
<dbReference type="Gene3D" id="3.40.50.1970">
    <property type="match status" value="1"/>
</dbReference>
<evidence type="ECO:0000256" key="15">
    <source>
        <dbReference type="ARBA" id="ARBA00023141"/>
    </source>
</evidence>
<feature type="domain" description="Shikimate dehydrogenase substrate binding N-terminal" evidence="25">
    <location>
        <begin position="1353"/>
        <end position="1438"/>
    </location>
</feature>
<evidence type="ECO:0000256" key="14">
    <source>
        <dbReference type="ARBA" id="ARBA00023002"/>
    </source>
</evidence>
<dbReference type="GO" id="GO:0003856">
    <property type="term" value="F:3-dehydroquinate synthase activity"/>
    <property type="evidence" value="ECO:0007669"/>
    <property type="project" value="InterPro"/>
</dbReference>
<dbReference type="InterPro" id="IPR056179">
    <property type="entry name" value="DHQS_C"/>
</dbReference>
<evidence type="ECO:0000256" key="9">
    <source>
        <dbReference type="ARBA" id="ARBA00022741"/>
    </source>
</evidence>
<dbReference type="SUPFAM" id="SSF52540">
    <property type="entry name" value="P-loop containing nucleoside triphosphate hydrolases"/>
    <property type="match status" value="1"/>
</dbReference>
<evidence type="ECO:0000259" key="23">
    <source>
        <dbReference type="Pfam" id="PF01761"/>
    </source>
</evidence>
<feature type="region of interest" description="Disordered" evidence="21">
    <location>
        <begin position="2576"/>
        <end position="2692"/>
    </location>
</feature>
<dbReference type="GO" id="GO:0003855">
    <property type="term" value="F:3-dehydroquinate dehydratase activity"/>
    <property type="evidence" value="ECO:0007669"/>
    <property type="project" value="InterPro"/>
</dbReference>
<dbReference type="Pfam" id="PF01761">
    <property type="entry name" value="DHQ_synthase"/>
    <property type="match status" value="1"/>
</dbReference>
<keyword evidence="13" id="KW-0521">NADP</keyword>
<dbReference type="GO" id="GO:0046872">
    <property type="term" value="F:metal ion binding"/>
    <property type="evidence" value="ECO:0007669"/>
    <property type="project" value="UniProtKB-KW"/>
</dbReference>
<feature type="transmembrane region" description="Helical" evidence="20">
    <location>
        <begin position="2500"/>
        <end position="2519"/>
    </location>
</feature>
<keyword evidence="20" id="KW-0472">Membrane</keyword>
<dbReference type="Gene3D" id="3.65.10.10">
    <property type="entry name" value="Enolpyruvate transferase domain"/>
    <property type="match status" value="2"/>
</dbReference>
<dbReference type="InterPro" id="IPR013708">
    <property type="entry name" value="Shikimate_DH-bd_N"/>
</dbReference>
<dbReference type="CDD" id="cd00502">
    <property type="entry name" value="DHQase_I"/>
    <property type="match status" value="1"/>
</dbReference>
<evidence type="ECO:0000256" key="6">
    <source>
        <dbReference type="ARBA" id="ARBA00022605"/>
    </source>
</evidence>
<dbReference type="SUPFAM" id="SSF53474">
    <property type="entry name" value="alpha/beta-Hydrolases"/>
    <property type="match status" value="1"/>
</dbReference>
<accession>A0A7J6MU93</accession>
<evidence type="ECO:0000256" key="17">
    <source>
        <dbReference type="ARBA" id="ARBA00023268"/>
    </source>
</evidence>
<keyword evidence="9" id="KW-0547">Nucleotide-binding</keyword>
<gene>
    <name evidence="27" type="ORF">FOL47_008506</name>
</gene>
<feature type="transmembrane region" description="Helical" evidence="20">
    <location>
        <begin position="1664"/>
        <end position="1687"/>
    </location>
</feature>
<feature type="transmembrane region" description="Helical" evidence="20">
    <location>
        <begin position="2403"/>
        <end position="2432"/>
    </location>
</feature>
<dbReference type="EC" id="3.1.-.-" evidence="20"/>
<evidence type="ECO:0000256" key="19">
    <source>
        <dbReference type="ARBA" id="ARBA00048567"/>
    </source>
</evidence>
<keyword evidence="17" id="KW-0511">Multifunctional enzyme</keyword>
<dbReference type="SUPFAM" id="SSF55205">
    <property type="entry name" value="EPT/RTPC-like"/>
    <property type="match status" value="1"/>
</dbReference>
<dbReference type="InterPro" id="IPR001986">
    <property type="entry name" value="Enolpyruvate_Tfrase_dom"/>
</dbReference>
<comment type="pathway">
    <text evidence="2">Metabolic intermediate biosynthesis; chorismate biosynthesis; chorismate from D-erythrose 4-phosphate and phosphoenolpyruvate: step 6/7.</text>
</comment>
<dbReference type="GO" id="GO:0009423">
    <property type="term" value="P:chorismate biosynthetic process"/>
    <property type="evidence" value="ECO:0007669"/>
    <property type="project" value="UniProtKB-UniPathway"/>
</dbReference>
<dbReference type="PANTHER" id="PTHR21090">
    <property type="entry name" value="AROM/DEHYDROQUINATE SYNTHASE"/>
    <property type="match status" value="1"/>
</dbReference>
<dbReference type="InterPro" id="IPR030960">
    <property type="entry name" value="DHQS/DOIS_N"/>
</dbReference>
<dbReference type="NCBIfam" id="TIGR01357">
    <property type="entry name" value="aroB"/>
    <property type="match status" value="1"/>
</dbReference>
<dbReference type="GO" id="GO:0008652">
    <property type="term" value="P:amino acid biosynthetic process"/>
    <property type="evidence" value="ECO:0007669"/>
    <property type="project" value="UniProtKB-KW"/>
</dbReference>
<comment type="function">
    <text evidence="20">Involved in inositol deacylation of GPI-anchored proteins which plays important roles in the quality control and ER-associated degradation of GPI-anchored proteins.</text>
</comment>
<dbReference type="Pfam" id="PF07819">
    <property type="entry name" value="PGAP1"/>
    <property type="match status" value="1"/>
</dbReference>
<dbReference type="PANTHER" id="PTHR21090:SF5">
    <property type="entry name" value="PENTAFUNCTIONAL AROM POLYPEPTIDE"/>
    <property type="match status" value="1"/>
</dbReference>
<feature type="domain" description="GPI inositol-deacylase PGAP1-like alpha/beta" evidence="24">
    <location>
        <begin position="1762"/>
        <end position="1949"/>
    </location>
</feature>
<dbReference type="Pfam" id="PF00275">
    <property type="entry name" value="EPSP_synthase"/>
    <property type="match status" value="1"/>
</dbReference>
<feature type="domain" description="3-dehydroquinate synthase C-terminal" evidence="26">
    <location>
        <begin position="211"/>
        <end position="360"/>
    </location>
</feature>
<dbReference type="PROSITE" id="PS01128">
    <property type="entry name" value="SHIKIMATE_KINASE"/>
    <property type="match status" value="1"/>
</dbReference>
<dbReference type="GO" id="GO:0003866">
    <property type="term" value="F:3-phosphoshikimate 1-carboxyvinyltransferase activity"/>
    <property type="evidence" value="ECO:0007669"/>
    <property type="project" value="UniProtKB-EC"/>
</dbReference>
<dbReference type="SUPFAM" id="SSF51569">
    <property type="entry name" value="Aldolase"/>
    <property type="match status" value="1"/>
</dbReference>
<dbReference type="Gene3D" id="3.40.50.1820">
    <property type="entry name" value="alpha/beta hydrolase"/>
    <property type="match status" value="1"/>
</dbReference>
<evidence type="ECO:0000256" key="5">
    <source>
        <dbReference type="ARBA" id="ARBA00022490"/>
    </source>
</evidence>
<dbReference type="GO" id="GO:0009073">
    <property type="term" value="P:aromatic amino acid family biosynthetic process"/>
    <property type="evidence" value="ECO:0007669"/>
    <property type="project" value="UniProtKB-KW"/>
</dbReference>
<comment type="catalytic activity">
    <reaction evidence="18">
        <text>3-phosphoshikimate + phosphoenolpyruvate = 5-O-(1-carboxyvinyl)-3-phosphoshikimate + phosphate</text>
        <dbReference type="Rhea" id="RHEA:21256"/>
        <dbReference type="ChEBI" id="CHEBI:43474"/>
        <dbReference type="ChEBI" id="CHEBI:57701"/>
        <dbReference type="ChEBI" id="CHEBI:58702"/>
        <dbReference type="ChEBI" id="CHEBI:145989"/>
        <dbReference type="EC" id="2.5.1.19"/>
    </reaction>
    <physiologicalReaction direction="left-to-right" evidence="18">
        <dbReference type="Rhea" id="RHEA:21257"/>
    </physiologicalReaction>
</comment>
<keyword evidence="11" id="KW-0862">Zinc</keyword>
<dbReference type="GO" id="GO:0005789">
    <property type="term" value="C:endoplasmic reticulum membrane"/>
    <property type="evidence" value="ECO:0007669"/>
    <property type="project" value="UniProtKB-SubCell"/>
</dbReference>
<dbReference type="Pfam" id="PF01202">
    <property type="entry name" value="SKI"/>
    <property type="match status" value="1"/>
</dbReference>
<keyword evidence="20" id="KW-1133">Transmembrane helix</keyword>
<dbReference type="Gene3D" id="3.40.50.10860">
    <property type="entry name" value="Leucine Dehydrogenase, chain A, domain 1"/>
    <property type="match status" value="1"/>
</dbReference>
<evidence type="ECO:0000256" key="20">
    <source>
        <dbReference type="RuleBase" id="RU365011"/>
    </source>
</evidence>
<proteinExistence type="inferred from homology"/>
<dbReference type="InterPro" id="IPR029058">
    <property type="entry name" value="AB_hydrolase_fold"/>
</dbReference>
<comment type="similarity">
    <text evidence="4">Belongs to the EPSP synthase family.</text>
</comment>
<dbReference type="InterPro" id="IPR013785">
    <property type="entry name" value="Aldolase_TIM"/>
</dbReference>
<dbReference type="InterPro" id="IPR036968">
    <property type="entry name" value="Enolpyruvate_Tfrase_sf"/>
</dbReference>
<evidence type="ECO:0000256" key="3">
    <source>
        <dbReference type="ARBA" id="ARBA00004842"/>
    </source>
</evidence>
<dbReference type="PRINTS" id="PR01100">
    <property type="entry name" value="SHIKIMTKNASE"/>
</dbReference>
<keyword evidence="20" id="KW-0812">Transmembrane</keyword>
<keyword evidence="20" id="KW-0256">Endoplasmic reticulum</keyword>
<feature type="domain" description="3-dehydroquinate synthase N-terminal" evidence="23">
    <location>
        <begin position="98"/>
        <end position="209"/>
    </location>
</feature>
<feature type="transmembrane region" description="Helical" evidence="20">
    <location>
        <begin position="2272"/>
        <end position="2293"/>
    </location>
</feature>
<keyword evidence="6" id="KW-0028">Amino-acid biosynthesis</keyword>
<comment type="similarity">
    <text evidence="20">Belongs to the GPI inositol-deacylase family.</text>
</comment>
<dbReference type="GO" id="GO:0004764">
    <property type="term" value="F:shikimate 3-dehydrogenase (NADP+) activity"/>
    <property type="evidence" value="ECO:0007669"/>
    <property type="project" value="InterPro"/>
</dbReference>
<evidence type="ECO:0000256" key="10">
    <source>
        <dbReference type="ARBA" id="ARBA00022777"/>
    </source>
</evidence>
<dbReference type="SUPFAM" id="SSF51735">
    <property type="entry name" value="NAD(P)-binding Rossmann-fold domains"/>
    <property type="match status" value="1"/>
</dbReference>
<keyword evidence="10" id="KW-0418">Kinase</keyword>
<evidence type="ECO:0000256" key="8">
    <source>
        <dbReference type="ARBA" id="ARBA00022723"/>
    </source>
</evidence>
<dbReference type="Pfam" id="PF24621">
    <property type="entry name" value="DHQS_C"/>
    <property type="match status" value="1"/>
</dbReference>
<evidence type="ECO:0000313" key="28">
    <source>
        <dbReference type="Proteomes" id="UP000591131"/>
    </source>
</evidence>
<keyword evidence="20" id="KW-0653">Protein transport</keyword>
<evidence type="ECO:0000256" key="16">
    <source>
        <dbReference type="ARBA" id="ARBA00023239"/>
    </source>
</evidence>
<evidence type="ECO:0000256" key="12">
    <source>
        <dbReference type="ARBA" id="ARBA00022840"/>
    </source>
</evidence>
<dbReference type="InterPro" id="IPR000623">
    <property type="entry name" value="Shikimate_kinase/TSH1"/>
</dbReference>
<feature type="transmembrane region" description="Helical" evidence="20">
    <location>
        <begin position="127"/>
        <end position="149"/>
    </location>
</feature>
<feature type="transmembrane region" description="Helical" evidence="20">
    <location>
        <begin position="2238"/>
        <end position="2260"/>
    </location>
</feature>
<comment type="catalytic activity">
    <reaction evidence="19">
        <text>shikimate + ATP = 3-phosphoshikimate + ADP + H(+)</text>
        <dbReference type="Rhea" id="RHEA:13121"/>
        <dbReference type="ChEBI" id="CHEBI:15378"/>
        <dbReference type="ChEBI" id="CHEBI:30616"/>
        <dbReference type="ChEBI" id="CHEBI:36208"/>
        <dbReference type="ChEBI" id="CHEBI:145989"/>
        <dbReference type="ChEBI" id="CHEBI:456216"/>
        <dbReference type="EC" id="2.7.1.71"/>
    </reaction>
</comment>
<dbReference type="OrthoDB" id="197068at2759"/>
<dbReference type="Gene3D" id="3.40.50.300">
    <property type="entry name" value="P-loop containing nucleotide triphosphate hydrolases"/>
    <property type="match status" value="1"/>
</dbReference>
<dbReference type="InterPro" id="IPR023000">
    <property type="entry name" value="Shikimate_kinase_CS"/>
</dbReference>
<protein>
    <recommendedName>
        <fullName evidence="20">GPI inositol-deacylase</fullName>
        <ecNumber evidence="20">3.1.-.-</ecNumber>
    </recommendedName>
</protein>
<dbReference type="InterPro" id="IPR001381">
    <property type="entry name" value="DHquinase_I"/>
</dbReference>
<dbReference type="EMBL" id="JAAPAO010000055">
    <property type="protein sequence ID" value="KAF4674917.1"/>
    <property type="molecule type" value="Genomic_DNA"/>
</dbReference>
<evidence type="ECO:0000256" key="11">
    <source>
        <dbReference type="ARBA" id="ARBA00022833"/>
    </source>
</evidence>
<feature type="domain" description="Enolpyruvate transferase" evidence="22">
    <location>
        <begin position="415"/>
        <end position="878"/>
    </location>
</feature>
<dbReference type="GO" id="GO:0015031">
    <property type="term" value="P:protein transport"/>
    <property type="evidence" value="ECO:0007669"/>
    <property type="project" value="UniProtKB-KW"/>
</dbReference>
<dbReference type="Gene3D" id="1.20.1090.10">
    <property type="entry name" value="Dehydroquinate synthase-like - alpha domain"/>
    <property type="match status" value="1"/>
</dbReference>
<keyword evidence="16" id="KW-0456">Lyase</keyword>
<feature type="transmembrane region" description="Helical" evidence="20">
    <location>
        <begin position="2452"/>
        <end position="2474"/>
    </location>
</feature>
<evidence type="ECO:0000256" key="13">
    <source>
        <dbReference type="ARBA" id="ARBA00022857"/>
    </source>
</evidence>
<keyword evidence="7" id="KW-0808">Transferase</keyword>
<evidence type="ECO:0000259" key="25">
    <source>
        <dbReference type="Pfam" id="PF08501"/>
    </source>
</evidence>
<organism evidence="27 28">
    <name type="scientific">Perkinsus chesapeaki</name>
    <name type="common">Clam parasite</name>
    <name type="synonym">Perkinsus andrewsi</name>
    <dbReference type="NCBI Taxonomy" id="330153"/>
    <lineage>
        <taxon>Eukaryota</taxon>
        <taxon>Sar</taxon>
        <taxon>Alveolata</taxon>
        <taxon>Perkinsozoa</taxon>
        <taxon>Perkinsea</taxon>
        <taxon>Perkinsida</taxon>
        <taxon>Perkinsidae</taxon>
        <taxon>Perkinsus</taxon>
    </lineage>
</organism>
<dbReference type="CDD" id="cd08195">
    <property type="entry name" value="DHQS"/>
    <property type="match status" value="1"/>
</dbReference>
<dbReference type="InterPro" id="IPR013792">
    <property type="entry name" value="RNA3'P_cycl/enolpyr_Trfase_a/b"/>
</dbReference>
<keyword evidence="20" id="KW-0378">Hydrolase</keyword>
<comment type="caution">
    <text evidence="27">The sequence shown here is derived from an EMBL/GenBank/DDBJ whole genome shotgun (WGS) entry which is preliminary data.</text>
</comment>
<dbReference type="Pfam" id="PF01487">
    <property type="entry name" value="DHquinase_I"/>
    <property type="match status" value="1"/>
</dbReference>
<comment type="subcellular location">
    <subcellularLocation>
        <location evidence="20">Endoplasmic reticulum membrane</location>
    </subcellularLocation>
</comment>
<evidence type="ECO:0000256" key="4">
    <source>
        <dbReference type="ARBA" id="ARBA00009948"/>
    </source>
</evidence>
<dbReference type="SUPFAM" id="SSF53223">
    <property type="entry name" value="Aminoacid dehydrogenase-like, N-terminal domain"/>
    <property type="match status" value="1"/>
</dbReference>
<dbReference type="UniPathway" id="UPA00053">
    <property type="reaction ID" value="UER00088"/>
</dbReference>
<reference evidence="27 28" key="1">
    <citation type="submission" date="2020-04" db="EMBL/GenBank/DDBJ databases">
        <title>Perkinsus chesapeaki whole genome sequence.</title>
        <authorList>
            <person name="Bogema D.R."/>
        </authorList>
    </citation>
    <scope>NUCLEOTIDE SEQUENCE [LARGE SCALE GENOMIC DNA]</scope>
    <source>
        <strain evidence="27">ATCC PRA-425</strain>
    </source>
</reference>
<dbReference type="CDD" id="cd01556">
    <property type="entry name" value="EPSP_synthase"/>
    <property type="match status" value="1"/>
</dbReference>
<keyword evidence="20" id="KW-0813">Transport</keyword>
<evidence type="ECO:0000259" key="22">
    <source>
        <dbReference type="Pfam" id="PF00275"/>
    </source>
</evidence>
<dbReference type="InterPro" id="IPR027417">
    <property type="entry name" value="P-loop_NTPase"/>
</dbReference>
<evidence type="ECO:0000259" key="26">
    <source>
        <dbReference type="Pfam" id="PF24621"/>
    </source>
</evidence>
<feature type="compositionally biased region" description="Basic residues" evidence="21">
    <location>
        <begin position="2678"/>
        <end position="2692"/>
    </location>
</feature>
<evidence type="ECO:0000259" key="24">
    <source>
        <dbReference type="Pfam" id="PF07819"/>
    </source>
</evidence>
<dbReference type="FunFam" id="3.40.50.1970:FF:000007">
    <property type="entry name" value="Pentafunctional AROM polypeptide"/>
    <property type="match status" value="1"/>
</dbReference>
<dbReference type="Pfam" id="PF08501">
    <property type="entry name" value="Shikimate_dh_N"/>
    <property type="match status" value="1"/>
</dbReference>
<keyword evidence="5" id="KW-0963">Cytoplasm</keyword>
<dbReference type="CDD" id="cd00464">
    <property type="entry name" value="SK"/>
    <property type="match status" value="1"/>
</dbReference>
<dbReference type="HAMAP" id="MF_00109">
    <property type="entry name" value="Shikimate_kinase"/>
    <property type="match status" value="1"/>
</dbReference>